<dbReference type="Proteomes" id="UP000277300">
    <property type="component" value="Unassembled WGS sequence"/>
</dbReference>
<dbReference type="OrthoDB" id="2157354at2759"/>
<evidence type="ECO:0000313" key="3">
    <source>
        <dbReference type="Proteomes" id="UP000277300"/>
    </source>
</evidence>
<gene>
    <name evidence="1" type="ORF">BBJ29_002796</name>
    <name evidence="2" type="ORF">BBP00_00005266</name>
</gene>
<name>A0A3F2RPF6_9STRA</name>
<dbReference type="Gene3D" id="1.25.40.20">
    <property type="entry name" value="Ankyrin repeat-containing domain"/>
    <property type="match status" value="1"/>
</dbReference>
<reference evidence="3 4" key="1">
    <citation type="submission" date="2018-07" db="EMBL/GenBank/DDBJ databases">
        <title>Genome sequencing of oomycete isolates from Chile give support for New Zealand origin for Phytophthora kernoviae and make available the first Nothophytophthora sp. genome.</title>
        <authorList>
            <person name="Studholme D.J."/>
            <person name="Sanfuentes E."/>
            <person name="Panda P."/>
            <person name="Hill R."/>
            <person name="Sambles C."/>
            <person name="Grant M."/>
            <person name="Williams N.M."/>
            <person name="Mcdougal R.L."/>
        </authorList>
    </citation>
    <scope>NUCLEOTIDE SEQUENCE [LARGE SCALE GENOMIC DNA]</scope>
    <source>
        <strain evidence="2">Chile6</strain>
        <strain evidence="1">Chile7</strain>
    </source>
</reference>
<evidence type="ECO:0000313" key="1">
    <source>
        <dbReference type="EMBL" id="RLN52707.1"/>
    </source>
</evidence>
<organism evidence="2 3">
    <name type="scientific">Phytophthora kernoviae</name>
    <dbReference type="NCBI Taxonomy" id="325452"/>
    <lineage>
        <taxon>Eukaryota</taxon>
        <taxon>Sar</taxon>
        <taxon>Stramenopiles</taxon>
        <taxon>Oomycota</taxon>
        <taxon>Peronosporomycetes</taxon>
        <taxon>Peronosporales</taxon>
        <taxon>Peronosporaceae</taxon>
        <taxon>Phytophthora</taxon>
    </lineage>
</organism>
<dbReference type="AlphaFoldDB" id="A0A3F2RPF6"/>
<dbReference type="Proteomes" id="UP000284657">
    <property type="component" value="Unassembled WGS sequence"/>
</dbReference>
<sequence length="270" mass="30597">MIATCRNSLGSNTNRVEILQLLLEADGDTAHCDSHGDTVLHWCARNSRVALLRYLLKHTDAAAVALSIQNYKRCTPLDIAKLQLECNRCLSTVTVYELLKDIDQSCNLRLNMLRFKRKEALIRARDAAHVQEQLAVVLETSERLIPKGEKLWRDTLEIAERHRKAEVQQHVDAVVKAAGTAARQWLETKDGKLFVKKQIPLATADTKQAVLSGKLPKPKDIMLAAKQRVQDLYCVEKEQSAKKSAIENFVAERPPYPRDRVAELRHLLHL</sequence>
<protein>
    <submittedName>
        <fullName evidence="2">Uncharacterized protein</fullName>
    </submittedName>
</protein>
<dbReference type="EMBL" id="MBDO02000148">
    <property type="protein sequence ID" value="RLN61634.1"/>
    <property type="molecule type" value="Genomic_DNA"/>
</dbReference>
<dbReference type="EMBL" id="MBAD02001654">
    <property type="protein sequence ID" value="RLN52707.1"/>
    <property type="molecule type" value="Genomic_DNA"/>
</dbReference>
<evidence type="ECO:0000313" key="2">
    <source>
        <dbReference type="EMBL" id="RLN61634.1"/>
    </source>
</evidence>
<dbReference type="InterPro" id="IPR002110">
    <property type="entry name" value="Ankyrin_rpt"/>
</dbReference>
<dbReference type="SUPFAM" id="SSF48403">
    <property type="entry name" value="Ankyrin repeat"/>
    <property type="match status" value="1"/>
</dbReference>
<proteinExistence type="predicted"/>
<evidence type="ECO:0000313" key="4">
    <source>
        <dbReference type="Proteomes" id="UP000284657"/>
    </source>
</evidence>
<dbReference type="Pfam" id="PF12796">
    <property type="entry name" value="Ank_2"/>
    <property type="match status" value="1"/>
</dbReference>
<dbReference type="InterPro" id="IPR036770">
    <property type="entry name" value="Ankyrin_rpt-contain_sf"/>
</dbReference>
<accession>A0A3F2RPF6</accession>
<comment type="caution">
    <text evidence="2">The sequence shown here is derived from an EMBL/GenBank/DDBJ whole genome shotgun (WGS) entry which is preliminary data.</text>
</comment>